<evidence type="ECO:0000256" key="1">
    <source>
        <dbReference type="SAM" id="MobiDB-lite"/>
    </source>
</evidence>
<organism evidence="2 3">
    <name type="scientific">Hordeum vulgare subsp. vulgare</name>
    <name type="common">Domesticated barley</name>
    <dbReference type="NCBI Taxonomy" id="112509"/>
    <lineage>
        <taxon>Eukaryota</taxon>
        <taxon>Viridiplantae</taxon>
        <taxon>Streptophyta</taxon>
        <taxon>Embryophyta</taxon>
        <taxon>Tracheophyta</taxon>
        <taxon>Spermatophyta</taxon>
        <taxon>Magnoliopsida</taxon>
        <taxon>Liliopsida</taxon>
        <taxon>Poales</taxon>
        <taxon>Poaceae</taxon>
        <taxon>BOP clade</taxon>
        <taxon>Pooideae</taxon>
        <taxon>Triticodae</taxon>
        <taxon>Triticeae</taxon>
        <taxon>Hordeinae</taxon>
        <taxon>Hordeum</taxon>
    </lineage>
</organism>
<gene>
    <name evidence="2" type="primary">LOC123413434</name>
</gene>
<feature type="region of interest" description="Disordered" evidence="1">
    <location>
        <begin position="56"/>
        <end position="103"/>
    </location>
</feature>
<reference evidence="2" key="2">
    <citation type="submission" date="2020-10" db="EMBL/GenBank/DDBJ databases">
        <authorList>
            <person name="Scholz U."/>
            <person name="Mascher M."/>
            <person name="Fiebig A."/>
        </authorList>
    </citation>
    <scope>NUCLEOTIDE SEQUENCE [LARGE SCALE GENOMIC DNA]</scope>
    <source>
        <strain evidence="2">cv. Morex</strain>
    </source>
</reference>
<dbReference type="Gramene" id="HORVU.MOREX.r3.7HG0734790.1">
    <property type="protein sequence ID" value="HORVU.MOREX.r3.7HG0734790.1.CDS1"/>
    <property type="gene ID" value="HORVU.MOREX.r3.7HG0734790"/>
</dbReference>
<name>A0A8I6YGG8_HORVV</name>
<dbReference type="Gramene" id="HORVU.MOREX.r2.7HG0609510.1">
    <property type="protein sequence ID" value="HORVU.MOREX.r2.7HG0609510.1.CDS.1"/>
    <property type="gene ID" value="HORVU.MOREX.r2.7HG0609510"/>
</dbReference>
<dbReference type="Gramene" id="HORVU.MOREX.r3.7HG0734760.1">
    <property type="protein sequence ID" value="HORVU.MOREX.r3.7HG0734760.1.CDS1"/>
    <property type="gene ID" value="HORVU.MOREX.r3.7HG0734760"/>
</dbReference>
<reference evidence="3" key="1">
    <citation type="journal article" date="2012" name="Nature">
        <title>A physical, genetic and functional sequence assembly of the barley genome.</title>
        <authorList>
            <consortium name="The International Barley Genome Sequencing Consortium"/>
            <person name="Mayer K.F."/>
            <person name="Waugh R."/>
            <person name="Brown J.W."/>
            <person name="Schulman A."/>
            <person name="Langridge P."/>
            <person name="Platzer M."/>
            <person name="Fincher G.B."/>
            <person name="Muehlbauer G.J."/>
            <person name="Sato K."/>
            <person name="Close T.J."/>
            <person name="Wise R.P."/>
            <person name="Stein N."/>
        </authorList>
    </citation>
    <scope>NUCLEOTIDE SEQUENCE [LARGE SCALE GENOMIC DNA]</scope>
    <source>
        <strain evidence="3">cv. Morex</strain>
    </source>
</reference>
<sequence>MEFTLTSTATEVLDKAAALAAAGLGLEGEALGAWGTEEKATAIRRWAKKLSEMEKAAAPVPPEVAGSVPRAEEIGSDVNHVGDVKRDGVDPSISAAVKDSAVN</sequence>
<proteinExistence type="predicted"/>
<dbReference type="KEGG" id="hvg:123411738"/>
<dbReference type="EnsemblPlants" id="HORVU.MOREX.r3.7HG0734760.1">
    <property type="protein sequence ID" value="HORVU.MOREX.r3.7HG0734760.1.CDS1"/>
    <property type="gene ID" value="HORVU.MOREX.r3.7HG0734760"/>
</dbReference>
<dbReference type="Proteomes" id="UP000011116">
    <property type="component" value="Chromosome 7H"/>
</dbReference>
<dbReference type="AlphaFoldDB" id="A0A8I6YGG8"/>
<evidence type="ECO:0000313" key="3">
    <source>
        <dbReference type="Proteomes" id="UP000011116"/>
    </source>
</evidence>
<keyword evidence="3" id="KW-1185">Reference proteome</keyword>
<reference evidence="2" key="3">
    <citation type="submission" date="2022-01" db="UniProtKB">
        <authorList>
            <consortium name="EnsemblPlants"/>
        </authorList>
    </citation>
    <scope>IDENTIFICATION</scope>
    <source>
        <strain evidence="2">subsp. vulgare</strain>
    </source>
</reference>
<dbReference type="KEGG" id="hvg:123411772"/>
<protein>
    <submittedName>
        <fullName evidence="2">Uncharacterized protein</fullName>
    </submittedName>
</protein>
<dbReference type="EnsemblPlants" id="HORVU.MOREX.r3.7HG0734790.1">
    <property type="protein sequence ID" value="HORVU.MOREX.r3.7HG0734790.1.CDS1"/>
    <property type="gene ID" value="HORVU.MOREX.r3.7HG0734790"/>
</dbReference>
<accession>A0A8I6YGG8</accession>
<feature type="compositionally biased region" description="Basic and acidic residues" evidence="1">
    <location>
        <begin position="80"/>
        <end position="89"/>
    </location>
</feature>
<evidence type="ECO:0000313" key="2">
    <source>
        <dbReference type="EnsemblPlants" id="HORVU.MOREX.r3.7HG0734790.1.CDS1"/>
    </source>
</evidence>